<proteinExistence type="inferred from homology"/>
<dbReference type="InterPro" id="IPR029069">
    <property type="entry name" value="HotDog_dom_sf"/>
</dbReference>
<reference evidence="4 5" key="1">
    <citation type="submission" date="2024-04" db="EMBL/GenBank/DDBJ databases">
        <title>Genome assembly C_amara_ONT_v2.</title>
        <authorList>
            <person name="Yant L."/>
            <person name="Moore C."/>
            <person name="Slenker M."/>
        </authorList>
    </citation>
    <scope>NUCLEOTIDE SEQUENCE [LARGE SCALE GENOMIC DNA]</scope>
    <source>
        <tissue evidence="4">Leaf</tissue>
    </source>
</reference>
<comment type="caution">
    <text evidence="4">The sequence shown here is derived from an EMBL/GenBank/DDBJ whole genome shotgun (WGS) entry which is preliminary data.</text>
</comment>
<gene>
    <name evidence="4" type="ORF">V5N11_000564</name>
</gene>
<evidence type="ECO:0000313" key="4">
    <source>
        <dbReference type="EMBL" id="KAL1219180.1"/>
    </source>
</evidence>
<feature type="region of interest" description="Disordered" evidence="2">
    <location>
        <begin position="1"/>
        <end position="28"/>
    </location>
</feature>
<accession>A0ABD1BPQ1</accession>
<dbReference type="PANTHER" id="PTHR21660">
    <property type="entry name" value="THIOESTERASE SUPERFAMILY MEMBER-RELATED"/>
    <property type="match status" value="1"/>
</dbReference>
<organism evidence="4 5">
    <name type="scientific">Cardamine amara subsp. amara</name>
    <dbReference type="NCBI Taxonomy" id="228776"/>
    <lineage>
        <taxon>Eukaryota</taxon>
        <taxon>Viridiplantae</taxon>
        <taxon>Streptophyta</taxon>
        <taxon>Embryophyta</taxon>
        <taxon>Tracheophyta</taxon>
        <taxon>Spermatophyta</taxon>
        <taxon>Magnoliopsida</taxon>
        <taxon>eudicotyledons</taxon>
        <taxon>Gunneridae</taxon>
        <taxon>Pentapetalae</taxon>
        <taxon>rosids</taxon>
        <taxon>malvids</taxon>
        <taxon>Brassicales</taxon>
        <taxon>Brassicaceae</taxon>
        <taxon>Cardamineae</taxon>
        <taxon>Cardamine</taxon>
    </lineage>
</organism>
<dbReference type="SUPFAM" id="SSF54637">
    <property type="entry name" value="Thioesterase/thiol ester dehydrase-isomerase"/>
    <property type="match status" value="1"/>
</dbReference>
<evidence type="ECO:0000256" key="2">
    <source>
        <dbReference type="SAM" id="MobiDB-lite"/>
    </source>
</evidence>
<evidence type="ECO:0000313" key="5">
    <source>
        <dbReference type="Proteomes" id="UP001558713"/>
    </source>
</evidence>
<evidence type="ECO:0000259" key="3">
    <source>
        <dbReference type="Pfam" id="PF03061"/>
    </source>
</evidence>
<dbReference type="Proteomes" id="UP001558713">
    <property type="component" value="Unassembled WGS sequence"/>
</dbReference>
<keyword evidence="5" id="KW-1185">Reference proteome</keyword>
<feature type="compositionally biased region" description="Basic and acidic residues" evidence="2">
    <location>
        <begin position="1"/>
        <end position="10"/>
    </location>
</feature>
<dbReference type="EMBL" id="JBANAX010000187">
    <property type="protein sequence ID" value="KAL1219180.1"/>
    <property type="molecule type" value="Genomic_DNA"/>
</dbReference>
<feature type="domain" description="Thioesterase" evidence="3">
    <location>
        <begin position="99"/>
        <end position="173"/>
    </location>
</feature>
<name>A0ABD1BPQ1_CARAN</name>
<dbReference type="Gene3D" id="3.10.129.10">
    <property type="entry name" value="Hotdog Thioesterase"/>
    <property type="match status" value="1"/>
</dbReference>
<dbReference type="PANTHER" id="PTHR21660:SF12">
    <property type="entry name" value="OS07G0462700 PROTEIN"/>
    <property type="match status" value="1"/>
</dbReference>
<dbReference type="InterPro" id="IPR006683">
    <property type="entry name" value="Thioestr_dom"/>
</dbReference>
<dbReference type="CDD" id="cd03443">
    <property type="entry name" value="PaaI_thioesterase"/>
    <property type="match status" value="1"/>
</dbReference>
<dbReference type="InterPro" id="IPR039298">
    <property type="entry name" value="ACOT13"/>
</dbReference>
<sequence length="189" mass="20666">MNWENFRETRNGTTENAMSPPISSETTTVSKEVDANHVLIITDFFNAITYPDTSIDDLNSFDSFSVLFQSNTKALSVARGRVSCSVIVTPAIANFFNGLHGGAVASIAERVSMACVKTIVPEDKPLFLGELSMSYLCSAPVSCEVLVEASVVRSGRNLSMVTVEFKIKETMKVTYLARATFYHSLTSKL</sequence>
<evidence type="ECO:0000256" key="1">
    <source>
        <dbReference type="ARBA" id="ARBA00008324"/>
    </source>
</evidence>
<comment type="similarity">
    <text evidence="1">Belongs to the thioesterase PaaI family.</text>
</comment>
<dbReference type="Pfam" id="PF03061">
    <property type="entry name" value="4HBT"/>
    <property type="match status" value="1"/>
</dbReference>
<feature type="compositionally biased region" description="Polar residues" evidence="2">
    <location>
        <begin position="11"/>
        <end position="28"/>
    </location>
</feature>
<protein>
    <recommendedName>
        <fullName evidence="3">Thioesterase domain-containing protein</fullName>
    </recommendedName>
</protein>
<dbReference type="AlphaFoldDB" id="A0ABD1BPQ1"/>